<dbReference type="AlphaFoldDB" id="A0A2Z6UQ05"/>
<sequence length="199" mass="23242">MSDSITLSPAIYLFVVTSRYRLYDICRQHRPDDDIDRRMIAHINHLLRHYCLTHRYEADDIYNEVLWRIQRHILGGGTIDSPLAYCKAVAKSVIVKHVKTEIKLRLLPPLLVEKSRLSDGELLLDKYEKPLNEALHRLKLDHPEDFRLIELFYLQELSWGEITGQCGGVNCQAMRKRGQRAKEKLKTIFGKILEEQGSF</sequence>
<name>A0A2Z6UQ05_MICAE</name>
<protein>
    <recommendedName>
        <fullName evidence="3">Sigma-70 family RNA polymerase sigma factor</fullName>
    </recommendedName>
</protein>
<proteinExistence type="predicted"/>
<evidence type="ECO:0000313" key="1">
    <source>
        <dbReference type="EMBL" id="GBL11657.1"/>
    </source>
</evidence>
<dbReference type="RefSeq" id="WP_146220297.1">
    <property type="nucleotide sequence ID" value="NZ_BDSG01000087.1"/>
</dbReference>
<dbReference type="EMBL" id="BDSG01000087">
    <property type="protein sequence ID" value="GBL11657.1"/>
    <property type="molecule type" value="Genomic_DNA"/>
</dbReference>
<dbReference type="InterPro" id="IPR036388">
    <property type="entry name" value="WH-like_DNA-bd_sf"/>
</dbReference>
<gene>
    <name evidence="1" type="ORF">MSj_03165</name>
</gene>
<organism evidence="1 2">
    <name type="scientific">Microcystis aeruginosa Sj</name>
    <dbReference type="NCBI Taxonomy" id="1979544"/>
    <lineage>
        <taxon>Bacteria</taxon>
        <taxon>Bacillati</taxon>
        <taxon>Cyanobacteriota</taxon>
        <taxon>Cyanophyceae</taxon>
        <taxon>Oscillatoriophycideae</taxon>
        <taxon>Chroococcales</taxon>
        <taxon>Microcystaceae</taxon>
        <taxon>Microcystis</taxon>
    </lineage>
</organism>
<evidence type="ECO:0000313" key="2">
    <source>
        <dbReference type="Proteomes" id="UP000248272"/>
    </source>
</evidence>
<evidence type="ECO:0008006" key="3">
    <source>
        <dbReference type="Google" id="ProtNLM"/>
    </source>
</evidence>
<accession>A0A2Z6UQ05</accession>
<dbReference type="Gene3D" id="1.10.10.10">
    <property type="entry name" value="Winged helix-like DNA-binding domain superfamily/Winged helix DNA-binding domain"/>
    <property type="match status" value="1"/>
</dbReference>
<reference evidence="1 2" key="1">
    <citation type="journal article" date="2018" name="Front. Microbiol.">
        <title>Adaptation of the Freshwater Bloom-Forming Cyanobacterium Microcystis aeruginosa to Brackish Water Is Driven by Recent Horizontal Transfer of Sucrose Genes.</title>
        <authorList>
            <person name="Tanabe Y."/>
            <person name="Hodoki Y."/>
            <person name="Sano T."/>
            <person name="Tada K."/>
            <person name="Watanabe M.M."/>
        </authorList>
    </citation>
    <scope>NUCLEOTIDE SEQUENCE [LARGE SCALE GENOMIC DNA]</scope>
    <source>
        <strain evidence="1 2">Sj</strain>
    </source>
</reference>
<comment type="caution">
    <text evidence="1">The sequence shown here is derived from an EMBL/GenBank/DDBJ whole genome shotgun (WGS) entry which is preliminary data.</text>
</comment>
<dbReference type="Proteomes" id="UP000248272">
    <property type="component" value="Unassembled WGS sequence"/>
</dbReference>